<keyword evidence="4 5" id="KW-0560">Oxidoreductase</keyword>
<feature type="binding site" evidence="7">
    <location>
        <position position="66"/>
    </location>
    <ligand>
        <name>FMN</name>
        <dbReference type="ChEBI" id="CHEBI:58210"/>
    </ligand>
</feature>
<protein>
    <recommendedName>
        <fullName evidence="5">tRNA-dihydrouridine synthase</fullName>
        <ecNumber evidence="5">1.3.1.-</ecNumber>
    </recommendedName>
</protein>
<keyword evidence="10" id="KW-1185">Reference proteome</keyword>
<evidence type="ECO:0000313" key="10">
    <source>
        <dbReference type="Proteomes" id="UP000190395"/>
    </source>
</evidence>
<dbReference type="GO" id="GO:0050660">
    <property type="term" value="F:flavin adenine dinucleotide binding"/>
    <property type="evidence" value="ECO:0007669"/>
    <property type="project" value="InterPro"/>
</dbReference>
<evidence type="ECO:0000256" key="3">
    <source>
        <dbReference type="ARBA" id="ARBA00022694"/>
    </source>
</evidence>
<organism evidence="9 10">
    <name type="scientific">Treponema berlinense</name>
    <dbReference type="NCBI Taxonomy" id="225004"/>
    <lineage>
        <taxon>Bacteria</taxon>
        <taxon>Pseudomonadati</taxon>
        <taxon>Spirochaetota</taxon>
        <taxon>Spirochaetia</taxon>
        <taxon>Spirochaetales</taxon>
        <taxon>Treponemataceae</taxon>
        <taxon>Treponema</taxon>
    </lineage>
</organism>
<dbReference type="PANTHER" id="PTHR45846">
    <property type="entry name" value="TRNA-DIHYDROURIDINE(47) SYNTHASE [NAD(P)(+)]-LIKE"/>
    <property type="match status" value="1"/>
</dbReference>
<feature type="domain" description="DUS-like FMN-binding" evidence="8">
    <location>
        <begin position="6"/>
        <end position="271"/>
    </location>
</feature>
<evidence type="ECO:0000256" key="2">
    <source>
        <dbReference type="ARBA" id="ARBA00022643"/>
    </source>
</evidence>
<dbReference type="Proteomes" id="UP000190395">
    <property type="component" value="Unassembled WGS sequence"/>
</dbReference>
<dbReference type="OrthoDB" id="9764501at2"/>
<comment type="similarity">
    <text evidence="5">Belongs to the dus family.</text>
</comment>
<dbReference type="GeneID" id="303367155"/>
<dbReference type="GO" id="GO:0017150">
    <property type="term" value="F:tRNA dihydrouridine synthase activity"/>
    <property type="evidence" value="ECO:0007669"/>
    <property type="project" value="InterPro"/>
</dbReference>
<comment type="cofactor">
    <cofactor evidence="5 7">
        <name>FMN</name>
        <dbReference type="ChEBI" id="CHEBI:58210"/>
    </cofactor>
</comment>
<dbReference type="InterPro" id="IPR001269">
    <property type="entry name" value="DUS_fam"/>
</dbReference>
<keyword evidence="7" id="KW-0547">Nucleotide-binding</keyword>
<keyword evidence="2 5" id="KW-0288">FMN</keyword>
<accession>A0A1T4ML67</accession>
<dbReference type="Gene3D" id="3.20.20.70">
    <property type="entry name" value="Aldolase class I"/>
    <property type="match status" value="1"/>
</dbReference>
<feature type="binding site" evidence="7">
    <location>
        <begin position="234"/>
        <end position="235"/>
    </location>
    <ligand>
        <name>FMN</name>
        <dbReference type="ChEBI" id="CHEBI:58210"/>
    </ligand>
</feature>
<evidence type="ECO:0000256" key="5">
    <source>
        <dbReference type="PIRNR" id="PIRNR006621"/>
    </source>
</evidence>
<evidence type="ECO:0000259" key="8">
    <source>
        <dbReference type="Pfam" id="PF01207"/>
    </source>
</evidence>
<dbReference type="CDD" id="cd02801">
    <property type="entry name" value="DUS_like_FMN"/>
    <property type="match status" value="1"/>
</dbReference>
<dbReference type="GO" id="GO:0003723">
    <property type="term" value="F:RNA binding"/>
    <property type="evidence" value="ECO:0007669"/>
    <property type="project" value="TreeGrafter"/>
</dbReference>
<dbReference type="STRING" id="225004.SAMN02745152_00900"/>
<feature type="active site" description="Proton donor" evidence="6">
    <location>
        <position position="96"/>
    </location>
</feature>
<evidence type="ECO:0000256" key="7">
    <source>
        <dbReference type="PIRSR" id="PIRSR006621-2"/>
    </source>
</evidence>
<evidence type="ECO:0000256" key="6">
    <source>
        <dbReference type="PIRSR" id="PIRSR006621-1"/>
    </source>
</evidence>
<gene>
    <name evidence="9" type="ORF">SAMN02745152_00900</name>
</gene>
<sequence>MDKKFLLAPMATLSHEAFRRSVQKFGGCDEYFNEMINAPSLLHKGRFEKFYTLTGDTPESQKLVWQITGTTAEPMAQAAQILSELPGIGIDINMGCSAPQIANTGAGISWMLKPVAETQNLVRKVKSALENCAKDGKTPSRLSVKLRLGADNFTESGFFSFTDMLVSEGVQQLTLHPRTQKEKFARALPRYEYAEKLSLRYPQIPIIVNGEIKDKKSLDYALKCAPHVNGVMIGRAAASQPWIFAKLKGILPEEKLDMLNFALDFISDVEKFQPPEFFQTRLQRFFAYYCQNFSFAGYFKTQMLNAKNNEDARERLFQYFEKCPEDRLKKI</sequence>
<comment type="function">
    <text evidence="5">Catalyzes the synthesis of 5,6-dihydrouridine (D), a modified base found in the D-loop of most tRNAs, via the reduction of the C5-C6 double bond in target uridines.</text>
</comment>
<dbReference type="RefSeq" id="WP_078930783.1">
    <property type="nucleotide sequence ID" value="NZ_CAMCOW010000003.1"/>
</dbReference>
<feature type="binding site" evidence="7">
    <location>
        <position position="176"/>
    </location>
    <ligand>
        <name>FMN</name>
        <dbReference type="ChEBI" id="CHEBI:58210"/>
    </ligand>
</feature>
<dbReference type="InterPro" id="IPR013785">
    <property type="entry name" value="Aldolase_TIM"/>
</dbReference>
<feature type="binding site" evidence="7">
    <location>
        <position position="145"/>
    </location>
    <ligand>
        <name>FMN</name>
        <dbReference type="ChEBI" id="CHEBI:58210"/>
    </ligand>
</feature>
<keyword evidence="1 5" id="KW-0285">Flavoprotein</keyword>
<dbReference type="Pfam" id="PF01207">
    <property type="entry name" value="Dus"/>
    <property type="match status" value="1"/>
</dbReference>
<dbReference type="PANTHER" id="PTHR45846:SF1">
    <property type="entry name" value="TRNA-DIHYDROURIDINE(47) SYNTHASE [NAD(P)(+)]-LIKE"/>
    <property type="match status" value="1"/>
</dbReference>
<name>A0A1T4ML67_9SPIR</name>
<dbReference type="AlphaFoldDB" id="A0A1T4ML67"/>
<evidence type="ECO:0000313" key="9">
    <source>
        <dbReference type="EMBL" id="SJZ67514.1"/>
    </source>
</evidence>
<keyword evidence="3 5" id="KW-0819">tRNA processing</keyword>
<evidence type="ECO:0000256" key="4">
    <source>
        <dbReference type="ARBA" id="ARBA00023002"/>
    </source>
</evidence>
<dbReference type="PIRSF" id="PIRSF006621">
    <property type="entry name" value="Dus"/>
    <property type="match status" value="1"/>
</dbReference>
<feature type="binding site" evidence="7">
    <location>
        <begin position="9"/>
        <end position="11"/>
    </location>
    <ligand>
        <name>FMN</name>
        <dbReference type="ChEBI" id="CHEBI:58210"/>
    </ligand>
</feature>
<reference evidence="9 10" key="1">
    <citation type="submission" date="2017-02" db="EMBL/GenBank/DDBJ databases">
        <authorList>
            <person name="Peterson S.W."/>
        </authorList>
    </citation>
    <scope>NUCLEOTIDE SEQUENCE [LARGE SCALE GENOMIC DNA]</scope>
    <source>
        <strain evidence="9 10">ATCC BAA-909</strain>
    </source>
</reference>
<dbReference type="EMBL" id="FUXC01000004">
    <property type="protein sequence ID" value="SJZ67514.1"/>
    <property type="molecule type" value="Genomic_DNA"/>
</dbReference>
<dbReference type="InterPro" id="IPR035587">
    <property type="entry name" value="DUS-like_FMN-bd"/>
</dbReference>
<evidence type="ECO:0000256" key="1">
    <source>
        <dbReference type="ARBA" id="ARBA00022630"/>
    </source>
</evidence>
<dbReference type="EC" id="1.3.1.-" evidence="5"/>
<dbReference type="SUPFAM" id="SSF51395">
    <property type="entry name" value="FMN-linked oxidoreductases"/>
    <property type="match status" value="1"/>
</dbReference>
<proteinExistence type="inferred from homology"/>